<feature type="region of interest" description="Disordered" evidence="1">
    <location>
        <begin position="53"/>
        <end position="107"/>
    </location>
</feature>
<organism evidence="2 3">
    <name type="scientific">Hibiscus sabdariffa</name>
    <name type="common">roselle</name>
    <dbReference type="NCBI Taxonomy" id="183260"/>
    <lineage>
        <taxon>Eukaryota</taxon>
        <taxon>Viridiplantae</taxon>
        <taxon>Streptophyta</taxon>
        <taxon>Embryophyta</taxon>
        <taxon>Tracheophyta</taxon>
        <taxon>Spermatophyta</taxon>
        <taxon>Magnoliopsida</taxon>
        <taxon>eudicotyledons</taxon>
        <taxon>Gunneridae</taxon>
        <taxon>Pentapetalae</taxon>
        <taxon>rosids</taxon>
        <taxon>malvids</taxon>
        <taxon>Malvales</taxon>
        <taxon>Malvaceae</taxon>
        <taxon>Malvoideae</taxon>
        <taxon>Hibiscus</taxon>
    </lineage>
</organism>
<protein>
    <submittedName>
        <fullName evidence="2">Uncharacterized protein</fullName>
    </submittedName>
</protein>
<comment type="caution">
    <text evidence="2">The sequence shown here is derived from an EMBL/GenBank/DDBJ whole genome shotgun (WGS) entry which is preliminary data.</text>
</comment>
<evidence type="ECO:0000256" key="1">
    <source>
        <dbReference type="SAM" id="MobiDB-lite"/>
    </source>
</evidence>
<proteinExistence type="predicted"/>
<reference evidence="2 3" key="1">
    <citation type="journal article" date="2024" name="G3 (Bethesda)">
        <title>Genome assembly of Hibiscus sabdariffa L. provides insights into metabolisms of medicinal natural products.</title>
        <authorList>
            <person name="Kim T."/>
        </authorList>
    </citation>
    <scope>NUCLEOTIDE SEQUENCE [LARGE SCALE GENOMIC DNA]</scope>
    <source>
        <strain evidence="2">TK-2024</strain>
        <tissue evidence="2">Old leaves</tissue>
    </source>
</reference>
<gene>
    <name evidence="2" type="ORF">V6N12_048950</name>
</gene>
<evidence type="ECO:0000313" key="3">
    <source>
        <dbReference type="Proteomes" id="UP001472677"/>
    </source>
</evidence>
<dbReference type="EMBL" id="JBBPBM010000013">
    <property type="protein sequence ID" value="KAK8561894.1"/>
    <property type="molecule type" value="Genomic_DNA"/>
</dbReference>
<name>A0ABR2EIS6_9ROSI</name>
<feature type="compositionally biased region" description="Polar residues" evidence="1">
    <location>
        <begin position="53"/>
        <end position="64"/>
    </location>
</feature>
<accession>A0ABR2EIS6</accession>
<dbReference type="Proteomes" id="UP001472677">
    <property type="component" value="Unassembled WGS sequence"/>
</dbReference>
<sequence length="126" mass="14062">MALNNQKQSIQGLPHAALQFCISRPSFDATSSISFQSSDKSSTSVLDANSENKNLQISFSSPQNPWERESNMGGTQSTSFVPTSRNKKLRENDGCSEMNLENDSFGPDQWSWIMNLIPWISLKLSK</sequence>
<feature type="compositionally biased region" description="Polar residues" evidence="1">
    <location>
        <begin position="72"/>
        <end position="84"/>
    </location>
</feature>
<evidence type="ECO:0000313" key="2">
    <source>
        <dbReference type="EMBL" id="KAK8561894.1"/>
    </source>
</evidence>
<keyword evidence="3" id="KW-1185">Reference proteome</keyword>